<keyword evidence="5 8" id="KW-0472">Membrane</keyword>
<accession>A0A1D1ZTG6</accession>
<dbReference type="Pfam" id="PF04791">
    <property type="entry name" value="LMBR1"/>
    <property type="match status" value="1"/>
</dbReference>
<feature type="transmembrane region" description="Helical" evidence="8">
    <location>
        <begin position="139"/>
        <end position="161"/>
    </location>
</feature>
<evidence type="ECO:0000256" key="4">
    <source>
        <dbReference type="ARBA" id="ARBA00022989"/>
    </source>
</evidence>
<evidence type="ECO:0000256" key="5">
    <source>
        <dbReference type="ARBA" id="ARBA00023136"/>
    </source>
</evidence>
<comment type="similarity">
    <text evidence="2">Belongs to the LIMR family.</text>
</comment>
<feature type="transmembrane region" description="Helical" evidence="8">
    <location>
        <begin position="167"/>
        <end position="192"/>
    </location>
</feature>
<keyword evidence="4 8" id="KW-1133">Transmembrane helix</keyword>
<feature type="compositionally biased region" description="Low complexity" evidence="7">
    <location>
        <begin position="664"/>
        <end position="674"/>
    </location>
</feature>
<dbReference type="AlphaFoldDB" id="A0A1D1ZTG6"/>
<feature type="transmembrane region" description="Helical" evidence="8">
    <location>
        <begin position="58"/>
        <end position="80"/>
    </location>
</feature>
<dbReference type="InterPro" id="IPR006876">
    <property type="entry name" value="LMBR1-like_membr_prot"/>
</dbReference>
<feature type="region of interest" description="Disordered" evidence="7">
    <location>
        <begin position="648"/>
        <end position="713"/>
    </location>
</feature>
<feature type="transmembrane region" description="Helical" evidence="8">
    <location>
        <begin position="497"/>
        <end position="521"/>
    </location>
</feature>
<name>A0A1D1ZTG6_AUXPR</name>
<evidence type="ECO:0000256" key="1">
    <source>
        <dbReference type="ARBA" id="ARBA00004141"/>
    </source>
</evidence>
<evidence type="ECO:0000256" key="6">
    <source>
        <dbReference type="SAM" id="Coils"/>
    </source>
</evidence>
<feature type="transmembrane region" description="Helical" evidence="8">
    <location>
        <begin position="400"/>
        <end position="423"/>
    </location>
</feature>
<feature type="coiled-coil region" evidence="6">
    <location>
        <begin position="288"/>
        <end position="315"/>
    </location>
</feature>
<evidence type="ECO:0000256" key="2">
    <source>
        <dbReference type="ARBA" id="ARBA00010487"/>
    </source>
</evidence>
<feature type="non-terminal residue" evidence="9">
    <location>
        <position position="1"/>
    </location>
</feature>
<reference evidence="9" key="1">
    <citation type="submission" date="2015-08" db="EMBL/GenBank/DDBJ databases">
        <authorList>
            <person name="Babu N.S."/>
            <person name="Beckwith C.J."/>
            <person name="Beseler K.G."/>
            <person name="Brison A."/>
            <person name="Carone J.V."/>
            <person name="Caskin T.P."/>
            <person name="Diamond M."/>
            <person name="Durham M.E."/>
            <person name="Foxe J.M."/>
            <person name="Go M."/>
            <person name="Henderson B.A."/>
            <person name="Jones I.B."/>
            <person name="McGettigan J.A."/>
            <person name="Micheletti S.J."/>
            <person name="Nasrallah M.E."/>
            <person name="Ortiz D."/>
            <person name="Piller C.R."/>
            <person name="Privatt S.R."/>
            <person name="Schneider S.L."/>
            <person name="Sharp S."/>
            <person name="Smith T.C."/>
            <person name="Stanton J.D."/>
            <person name="Ullery H.E."/>
            <person name="Wilson R.J."/>
            <person name="Serrano M.G."/>
            <person name="Buck G."/>
            <person name="Lee V."/>
            <person name="Wang Y."/>
            <person name="Carvalho R."/>
            <person name="Voegtly L."/>
            <person name="Shi R."/>
            <person name="Duckworth R."/>
            <person name="Johnson A."/>
            <person name="Loviza R."/>
            <person name="Walstead R."/>
            <person name="Shah Z."/>
            <person name="Kiflezghi M."/>
            <person name="Wade K."/>
            <person name="Ball S.L."/>
            <person name="Bradley K.W."/>
            <person name="Asai D.J."/>
            <person name="Bowman C.A."/>
            <person name="Russell D.A."/>
            <person name="Pope W.H."/>
            <person name="Jacobs-Sera D."/>
            <person name="Hendrix R.W."/>
            <person name="Hatfull G.F."/>
        </authorList>
    </citation>
    <scope>NUCLEOTIDE SEQUENCE</scope>
</reference>
<evidence type="ECO:0000313" key="9">
    <source>
        <dbReference type="EMBL" id="JAT70025.1"/>
    </source>
</evidence>
<organism evidence="9">
    <name type="scientific">Auxenochlorella protothecoides</name>
    <name type="common">Green microalga</name>
    <name type="synonym">Chlorella protothecoides</name>
    <dbReference type="NCBI Taxonomy" id="3075"/>
    <lineage>
        <taxon>Eukaryota</taxon>
        <taxon>Viridiplantae</taxon>
        <taxon>Chlorophyta</taxon>
        <taxon>core chlorophytes</taxon>
        <taxon>Trebouxiophyceae</taxon>
        <taxon>Chlorellales</taxon>
        <taxon>Chlorellaceae</taxon>
        <taxon>Auxenochlorella</taxon>
    </lineage>
</organism>
<feature type="transmembrane region" description="Helical" evidence="8">
    <location>
        <begin position="30"/>
        <end position="51"/>
    </location>
</feature>
<dbReference type="EMBL" id="GDKF01008597">
    <property type="protein sequence ID" value="JAT70025.1"/>
    <property type="molecule type" value="Transcribed_RNA"/>
</dbReference>
<dbReference type="PANTHER" id="PTHR21355:SF0">
    <property type="entry name" value="G-PROTEIN COUPLED RECEPTOR-ASSOCIATED PROTEIN LMBRD2"/>
    <property type="match status" value="1"/>
</dbReference>
<dbReference type="PANTHER" id="PTHR21355">
    <property type="entry name" value="G-PROTEIN COUPLED RECEPTOR-ASSOCIATED PROTEIN LMBRD2"/>
    <property type="match status" value="1"/>
</dbReference>
<sequence>RTSSTRDIVSVPCDICARASSAGLKGRMMLFFYAVALPLVVCTVVYGLVWLPSPSTGLLVRLDVGLAWGAALATLILVPTDVATTLLGGSPPQLATWWRATYWYGFFVMVLVLPIHMEHTRRGEFSALDRALGAVRYHLVYYCALVGVAAAGILLLLLAGRLEARNILGFCIASSNAYGLIGAIFLMGYGLVAIPRQLWRCADLADQLQRCCHELGALAERCAAANLRLSTTVLTARRASVLFGAHDPLRPCVDTVLALAESTGPGFRPNPAAVAALDDSPELDIFDLADLAALRRRLKTDLKDHEREAALFRAAAERGLRLEASLAARADAASHGPSFATEPGLRGWLQDAAVHFWAYRILAVLAGAASLVVILAETTIPASLPNLSAVSWALGAAGGARFPTAATCMLALAYPCACANYSLYRLGQVAFYRMVPGHTDSYSLCYSALLVSRFASPLAFNFMAAVALPQGRAAGPDVTDTVFYAEFGRLMMQQPLIGWRFTAFAPAALAPYCLVLALGLFKPLARLLQRGGSLQFEDDWEDGSGVAARGRRLLRVEGQNRQNGLPLGLTIDPAINGSGAASRPGPPAPAERAPWWRRLAGGREHDDHGFPSPPPPNLGAVSSGEAARSGAGKDARARLWALVAGRASPAPEAQSLLRGGAGAGSSSSLDLEGSPQVGQAMPRTPAQRDIFSHLEVPGGKGAWKSKYGRSPSG</sequence>
<dbReference type="GO" id="GO:0016020">
    <property type="term" value="C:membrane"/>
    <property type="evidence" value="ECO:0007669"/>
    <property type="project" value="UniProtKB-SubCell"/>
</dbReference>
<feature type="transmembrane region" description="Helical" evidence="8">
    <location>
        <begin position="100"/>
        <end position="118"/>
    </location>
</feature>
<keyword evidence="6" id="KW-0175">Coiled coil</keyword>
<evidence type="ECO:0008006" key="10">
    <source>
        <dbReference type="Google" id="ProtNLM"/>
    </source>
</evidence>
<proteinExistence type="inferred from homology"/>
<evidence type="ECO:0000256" key="8">
    <source>
        <dbReference type="SAM" id="Phobius"/>
    </source>
</evidence>
<dbReference type="InterPro" id="IPR051584">
    <property type="entry name" value="GPCR-associated_LMBR1"/>
</dbReference>
<comment type="subcellular location">
    <subcellularLocation>
        <location evidence="1">Membrane</location>
        <topology evidence="1">Multi-pass membrane protein</topology>
    </subcellularLocation>
</comment>
<gene>
    <name evidence="9" type="ORF">g.5479</name>
</gene>
<protein>
    <recommendedName>
        <fullName evidence="10">LMBR1 domain-containing protein 2</fullName>
    </recommendedName>
</protein>
<keyword evidence="3 8" id="KW-0812">Transmembrane</keyword>
<evidence type="ECO:0000256" key="7">
    <source>
        <dbReference type="SAM" id="MobiDB-lite"/>
    </source>
</evidence>
<feature type="transmembrane region" description="Helical" evidence="8">
    <location>
        <begin position="357"/>
        <end position="380"/>
    </location>
</feature>
<feature type="region of interest" description="Disordered" evidence="7">
    <location>
        <begin position="601"/>
        <end position="632"/>
    </location>
</feature>
<evidence type="ECO:0000256" key="3">
    <source>
        <dbReference type="ARBA" id="ARBA00022692"/>
    </source>
</evidence>